<feature type="region of interest" description="Disordered" evidence="1">
    <location>
        <begin position="1"/>
        <end position="74"/>
    </location>
</feature>
<feature type="compositionally biased region" description="Basic and acidic residues" evidence="1">
    <location>
        <begin position="124"/>
        <end position="134"/>
    </location>
</feature>
<feature type="non-terminal residue" evidence="2">
    <location>
        <position position="329"/>
    </location>
</feature>
<protein>
    <submittedName>
        <fullName evidence="2">3443_t:CDS:1</fullName>
    </submittedName>
</protein>
<comment type="caution">
    <text evidence="2">The sequence shown here is derived from an EMBL/GenBank/DDBJ whole genome shotgun (WGS) entry which is preliminary data.</text>
</comment>
<feature type="compositionally biased region" description="Polar residues" evidence="1">
    <location>
        <begin position="113"/>
        <end position="123"/>
    </location>
</feature>
<name>A0A9N9BWT6_9GLOM</name>
<keyword evidence="3" id="KW-1185">Reference proteome</keyword>
<evidence type="ECO:0000313" key="3">
    <source>
        <dbReference type="Proteomes" id="UP000789572"/>
    </source>
</evidence>
<proteinExistence type="predicted"/>
<feature type="region of interest" description="Disordered" evidence="1">
    <location>
        <begin position="214"/>
        <end position="233"/>
    </location>
</feature>
<feature type="compositionally biased region" description="Basic and acidic residues" evidence="1">
    <location>
        <begin position="52"/>
        <end position="61"/>
    </location>
</feature>
<reference evidence="2" key="1">
    <citation type="submission" date="2021-06" db="EMBL/GenBank/DDBJ databases">
        <authorList>
            <person name="Kallberg Y."/>
            <person name="Tangrot J."/>
            <person name="Rosling A."/>
        </authorList>
    </citation>
    <scope>NUCLEOTIDE SEQUENCE</scope>
    <source>
        <strain evidence="2">IA702</strain>
    </source>
</reference>
<evidence type="ECO:0000256" key="1">
    <source>
        <dbReference type="SAM" id="MobiDB-lite"/>
    </source>
</evidence>
<accession>A0A9N9BWT6</accession>
<feature type="region of interest" description="Disordered" evidence="1">
    <location>
        <begin position="103"/>
        <end position="134"/>
    </location>
</feature>
<dbReference type="EMBL" id="CAJVPJ010001237">
    <property type="protein sequence ID" value="CAG8582538.1"/>
    <property type="molecule type" value="Genomic_DNA"/>
</dbReference>
<gene>
    <name evidence="2" type="ORF">POCULU_LOCUS6563</name>
</gene>
<feature type="compositionally biased region" description="Basic and acidic residues" evidence="1">
    <location>
        <begin position="22"/>
        <end position="41"/>
    </location>
</feature>
<sequence length="329" mass="38363">DEEAEVEEDGSRNVNNRTAMRKNLDRIDANRRESDYRRYEALHSNPYHSSVSRRDDGRGDYFDQPPSPIQYSNHQGLYDFESDDLNSAPSTLAASPLSRFISHPSEPIRRRNISPTRYPQSPSERSRFVDNDDDGEYKVYDHVRRRESDMQQQQTYEYERYPRKEVGNVPSSTYRERSPERGYDLYSRRAYTMELPKRDGYVAVMKDKLMASGNADRRVSAPPRSSSELPVTPYGRVSDMAARFSGEPRNIPVSTHKDYHRYNFSPTEYSTTQNRAYRDDEGSRYQDHHIQQPRSRLAATHRHHISGELIPANEHCNCRHCLMNNGTGR</sequence>
<dbReference type="AlphaFoldDB" id="A0A9N9BWT6"/>
<dbReference type="Proteomes" id="UP000789572">
    <property type="component" value="Unassembled WGS sequence"/>
</dbReference>
<organism evidence="2 3">
    <name type="scientific">Paraglomus occultum</name>
    <dbReference type="NCBI Taxonomy" id="144539"/>
    <lineage>
        <taxon>Eukaryota</taxon>
        <taxon>Fungi</taxon>
        <taxon>Fungi incertae sedis</taxon>
        <taxon>Mucoromycota</taxon>
        <taxon>Glomeromycotina</taxon>
        <taxon>Glomeromycetes</taxon>
        <taxon>Paraglomerales</taxon>
        <taxon>Paraglomeraceae</taxon>
        <taxon>Paraglomus</taxon>
    </lineage>
</organism>
<evidence type="ECO:0000313" key="2">
    <source>
        <dbReference type="EMBL" id="CAG8582538.1"/>
    </source>
</evidence>